<reference evidence="2 3" key="1">
    <citation type="submission" date="2016-09" db="EMBL/GenBank/DDBJ databases">
        <title>The draft genome of Dichanthelium oligosanthes: A C3 panicoid grass species.</title>
        <authorList>
            <person name="Studer A.J."/>
            <person name="Schnable J.C."/>
            <person name="Brutnell T.P."/>
        </authorList>
    </citation>
    <scope>NUCLEOTIDE SEQUENCE [LARGE SCALE GENOMIC DNA]</scope>
    <source>
        <strain evidence="3">cv. Kellogg 1175</strain>
        <tissue evidence="2">Leaf</tissue>
    </source>
</reference>
<dbReference type="PANTHER" id="PTHR46610">
    <property type="entry name" value="OS05G0181300 PROTEIN"/>
    <property type="match status" value="1"/>
</dbReference>
<feature type="non-terminal residue" evidence="2">
    <location>
        <position position="1"/>
    </location>
</feature>
<dbReference type="AlphaFoldDB" id="A0A1E5UZM4"/>
<feature type="transmembrane region" description="Helical" evidence="1">
    <location>
        <begin position="106"/>
        <end position="128"/>
    </location>
</feature>
<protein>
    <submittedName>
        <fullName evidence="2">Uncharacterized protein</fullName>
    </submittedName>
</protein>
<dbReference type="PANTHER" id="PTHR46610:SF21">
    <property type="match status" value="1"/>
</dbReference>
<proteinExistence type="predicted"/>
<name>A0A1E5UZM4_9POAL</name>
<feature type="transmembrane region" description="Helical" evidence="1">
    <location>
        <begin position="63"/>
        <end position="86"/>
    </location>
</feature>
<dbReference type="EMBL" id="LWDX02057045">
    <property type="protein sequence ID" value="OEL18297.1"/>
    <property type="molecule type" value="Genomic_DNA"/>
</dbReference>
<keyword evidence="1" id="KW-0812">Transmembrane</keyword>
<dbReference type="Pfam" id="PF20100">
    <property type="entry name" value="DUF6490"/>
    <property type="match status" value="1"/>
</dbReference>
<keyword evidence="1" id="KW-1133">Transmembrane helix</keyword>
<dbReference type="OrthoDB" id="694639at2759"/>
<dbReference type="Proteomes" id="UP000095767">
    <property type="component" value="Unassembled WGS sequence"/>
</dbReference>
<feature type="transmembrane region" description="Helical" evidence="1">
    <location>
        <begin position="12"/>
        <end position="38"/>
    </location>
</feature>
<comment type="caution">
    <text evidence="2">The sequence shown here is derived from an EMBL/GenBank/DDBJ whole genome shotgun (WGS) entry which is preliminary data.</text>
</comment>
<evidence type="ECO:0000313" key="2">
    <source>
        <dbReference type="EMBL" id="OEL18297.1"/>
    </source>
</evidence>
<sequence>LIVLTLTSAASAYRAAAAGHVGLTAFVAVSYSTLLLLFRRLRAYERLPPGGEADQRARLRREVWALCTLLTVLFAWKVAGVVPWPTTGPVSYTHLDVYKSPSYTRYFVVQIIIIWQFGVPTMEIYVAIDSLLGIYAVSYTHLVDEQ</sequence>
<gene>
    <name evidence="2" type="ORF">BAE44_0020684</name>
</gene>
<organism evidence="2 3">
    <name type="scientific">Dichanthelium oligosanthes</name>
    <dbReference type="NCBI Taxonomy" id="888268"/>
    <lineage>
        <taxon>Eukaryota</taxon>
        <taxon>Viridiplantae</taxon>
        <taxon>Streptophyta</taxon>
        <taxon>Embryophyta</taxon>
        <taxon>Tracheophyta</taxon>
        <taxon>Spermatophyta</taxon>
        <taxon>Magnoliopsida</taxon>
        <taxon>Liliopsida</taxon>
        <taxon>Poales</taxon>
        <taxon>Poaceae</taxon>
        <taxon>PACMAD clade</taxon>
        <taxon>Panicoideae</taxon>
        <taxon>Panicodae</taxon>
        <taxon>Paniceae</taxon>
        <taxon>Dichantheliinae</taxon>
        <taxon>Dichanthelium</taxon>
    </lineage>
</organism>
<keyword evidence="3" id="KW-1185">Reference proteome</keyword>
<evidence type="ECO:0000313" key="3">
    <source>
        <dbReference type="Proteomes" id="UP000095767"/>
    </source>
</evidence>
<accession>A0A1E5UZM4</accession>
<evidence type="ECO:0000256" key="1">
    <source>
        <dbReference type="SAM" id="Phobius"/>
    </source>
</evidence>
<dbReference type="InterPro" id="IPR045501">
    <property type="entry name" value="DUF6490"/>
</dbReference>
<keyword evidence="1" id="KW-0472">Membrane</keyword>